<dbReference type="EMBL" id="JAKMXF010000338">
    <property type="protein sequence ID" value="KAI6647753.1"/>
    <property type="molecule type" value="Genomic_DNA"/>
</dbReference>
<evidence type="ECO:0000313" key="2">
    <source>
        <dbReference type="Proteomes" id="UP001165289"/>
    </source>
</evidence>
<organism evidence="1 2">
    <name type="scientific">Oopsacas minuta</name>
    <dbReference type="NCBI Taxonomy" id="111878"/>
    <lineage>
        <taxon>Eukaryota</taxon>
        <taxon>Metazoa</taxon>
        <taxon>Porifera</taxon>
        <taxon>Hexactinellida</taxon>
        <taxon>Hexasterophora</taxon>
        <taxon>Lyssacinosida</taxon>
        <taxon>Leucopsacidae</taxon>
        <taxon>Oopsacas</taxon>
    </lineage>
</organism>
<proteinExistence type="predicted"/>
<reference evidence="1 2" key="1">
    <citation type="journal article" date="2023" name="BMC Biol.">
        <title>The compact genome of the sponge Oopsacas minuta (Hexactinellida) is lacking key metazoan core genes.</title>
        <authorList>
            <person name="Santini S."/>
            <person name="Schenkelaars Q."/>
            <person name="Jourda C."/>
            <person name="Duchesne M."/>
            <person name="Belahbib H."/>
            <person name="Rocher C."/>
            <person name="Selva M."/>
            <person name="Riesgo A."/>
            <person name="Vervoort M."/>
            <person name="Leys S.P."/>
            <person name="Kodjabachian L."/>
            <person name="Le Bivic A."/>
            <person name="Borchiellini C."/>
            <person name="Claverie J.M."/>
            <person name="Renard E."/>
        </authorList>
    </citation>
    <scope>NUCLEOTIDE SEQUENCE [LARGE SCALE GENOMIC DNA]</scope>
    <source>
        <strain evidence="1">SPO-2</strain>
    </source>
</reference>
<protein>
    <submittedName>
        <fullName evidence="1">Uncharacterized protein</fullName>
    </submittedName>
</protein>
<evidence type="ECO:0000313" key="1">
    <source>
        <dbReference type="EMBL" id="KAI6647753.1"/>
    </source>
</evidence>
<comment type="caution">
    <text evidence="1">The sequence shown here is derived from an EMBL/GenBank/DDBJ whole genome shotgun (WGS) entry which is preliminary data.</text>
</comment>
<dbReference type="Proteomes" id="UP001165289">
    <property type="component" value="Unassembled WGS sequence"/>
</dbReference>
<dbReference type="AlphaFoldDB" id="A0AAV7JGG3"/>
<gene>
    <name evidence="1" type="ORF">LOD99_8594</name>
</gene>
<sequence>MAEPIYYNDEDYFAVITAQIYTLDFQRTSPSVPDDNQKDAIISFDYYVYDDDDETCISKFPQFIGENTENVFAEETEGLQSHTSVEDYARSDRITTLFGLRRTIVDLRRIRSVGLSDDMPKGPWDSHATAKMELNTWASDFTTPRGRINLVWTSNYRQTSRKGKQRMLSCYKSRKMRLHNDVHMTATQRTNCPYNIRIEDCVEGWAITHANFSTITV</sequence>
<name>A0AAV7JGG3_9METZ</name>
<keyword evidence="2" id="KW-1185">Reference proteome</keyword>
<accession>A0AAV7JGG3</accession>